<evidence type="ECO:0000256" key="2">
    <source>
        <dbReference type="ARBA" id="ARBA00022490"/>
    </source>
</evidence>
<feature type="compositionally biased region" description="Basic and acidic residues" evidence="6">
    <location>
        <begin position="748"/>
        <end position="766"/>
    </location>
</feature>
<evidence type="ECO:0000256" key="5">
    <source>
        <dbReference type="SAM" id="Coils"/>
    </source>
</evidence>
<dbReference type="PANTHER" id="PTHR14304:SF12">
    <property type="entry name" value="CELL CYCLE AND APOPTOSIS REGULATOR PROTEIN 2"/>
    <property type="match status" value="1"/>
</dbReference>
<dbReference type="GO" id="GO:0006355">
    <property type="term" value="P:regulation of DNA-templated transcription"/>
    <property type="evidence" value="ECO:0007669"/>
    <property type="project" value="InterPro"/>
</dbReference>
<dbReference type="GO" id="GO:0005634">
    <property type="term" value="C:nucleus"/>
    <property type="evidence" value="ECO:0007669"/>
    <property type="project" value="TreeGrafter"/>
</dbReference>
<proteinExistence type="predicted"/>
<comment type="caution">
    <text evidence="8">The sequence shown here is derived from an EMBL/GenBank/DDBJ whole genome shotgun (WGS) entry which is preliminary data.</text>
</comment>
<evidence type="ECO:0000256" key="3">
    <source>
        <dbReference type="ARBA" id="ARBA00022553"/>
    </source>
</evidence>
<dbReference type="Pfam" id="PF14444">
    <property type="entry name" value="S1-like"/>
    <property type="match status" value="1"/>
</dbReference>
<dbReference type="InterPro" id="IPR003034">
    <property type="entry name" value="SAP_dom"/>
</dbReference>
<comment type="subcellular location">
    <subcellularLocation>
        <location evidence="1">Cytoplasm</location>
    </subcellularLocation>
</comment>
<evidence type="ECO:0000313" key="9">
    <source>
        <dbReference type="Proteomes" id="UP000287033"/>
    </source>
</evidence>
<dbReference type="OMA" id="AKKARHY"/>
<evidence type="ECO:0000256" key="1">
    <source>
        <dbReference type="ARBA" id="ARBA00004496"/>
    </source>
</evidence>
<feature type="compositionally biased region" description="Polar residues" evidence="6">
    <location>
        <begin position="1"/>
        <end position="10"/>
    </location>
</feature>
<evidence type="ECO:0000313" key="8">
    <source>
        <dbReference type="EMBL" id="GCC38466.1"/>
    </source>
</evidence>
<feature type="compositionally biased region" description="Basic and acidic residues" evidence="6">
    <location>
        <begin position="548"/>
        <end position="563"/>
    </location>
</feature>
<dbReference type="EMBL" id="BEZZ01001189">
    <property type="protein sequence ID" value="GCC38466.1"/>
    <property type="molecule type" value="Genomic_DNA"/>
</dbReference>
<dbReference type="PANTHER" id="PTHR14304">
    <property type="entry name" value="CELL DIVISION CYCLE AND APOPTOSIS REGULATOR PROTEIN"/>
    <property type="match status" value="1"/>
</dbReference>
<feature type="compositionally biased region" description="Basic and acidic residues" evidence="6">
    <location>
        <begin position="705"/>
        <end position="730"/>
    </location>
</feature>
<sequence length="1047" mass="118050">MWGNQFQSATKAGVHGGQQQSLLGPGPPSLQQALLQGHGQAGQSQKQRVFTGVVTSLHDYFGFIDDEVLFHLNVVKGRIPQTGERVLVKAVYNPSHSVKWNALKVQVQPTQSPSHMLSGQKQGILGAKPQPQPLLQAPRIPSLLSSQPLLSQLSHKPGLLQPLVHLGPHAQLGRRLDLGLRSMGRNGRMDIGRRGDRRDNYKRLGGQGGSHKRYQDMGSGEGPAKKARHYIPSYSVQYSRFSLDSSSCDAIEVQRRYPCLHIPDTFFDSKICWVNTFPLSEPLQLGQKCVFHVMEEGSSLDEEQETQVEPADADSTYSAKVILLQCPDLQKLYSQACTLAEVPKETADVPQHPNKLIKFLVGMKGKEEAVLIGGSWSPSLDGLCPEKDPRVLIKTAIRTTKSLTGIDLSACTQWFRFAELRYHQPGELREGRLLPARVETVVVFLPDVWHCLPTRLEWDALSLGYTQQLTDRDQAEHKDTDRDEPEEKMEEQGEDSLPTPTQWSSLDLKTMKVEDFRRELKARNLNSKGTKAQLVSRLEKELEEEAAKEEIEKDETAEQKEAAMEATEEDSSPAEEQKEDVEEKQPEDPAVSSKQEPRCPLPAEPAVLVRPNCSAMGGNFGCSVLSLSMLRSYRSDSKGYSFEVLWLAELFGEMLQRDFGYTIYKALLAFPERKPEEVVEKPKATSANQEKEKDQKEMEQEEKTDELKKEAEEVKEVEELMEAEEIKEPSDAPAKATSMEEDENWDWELTKPDEGETKEKDVKGKDADDDTLLQIDDVLFLEENEEDFGLSSTDEKKSVGKGNEAESGSVKEMEKDISQMVSLRKDVLLAFVYFDRNLCNYILEKDMEQIISTLGLHLSRVQIKQLLSKVCSQNMCLYRTLTDGWEGDLEKLENKSLITEDMLLGNQYLLPSCPSVPPSKPRTRSGDNTLVEYNGNMVNVGNLIQKLERDERNRADMENKLQSMETQLADTLGKLSSNDSVNKSLSSGMQEMQKQVSELEDRVKAAEKLKVFYELRLQDNTRNLNSMIEDIQRIIKKNNAVTEKKEK</sequence>
<feature type="region of interest" description="Disordered" evidence="6">
    <location>
        <begin position="1"/>
        <end position="38"/>
    </location>
</feature>
<keyword evidence="2" id="KW-0963">Cytoplasm</keyword>
<feature type="compositionally biased region" description="Basic and acidic residues" evidence="6">
    <location>
        <begin position="471"/>
        <end position="481"/>
    </location>
</feature>
<feature type="region of interest" description="Disordered" evidence="6">
    <location>
        <begin position="786"/>
        <end position="811"/>
    </location>
</feature>
<dbReference type="AlphaFoldDB" id="A0A401T725"/>
<feature type="compositionally biased region" description="Acidic residues" evidence="6">
    <location>
        <begin position="482"/>
        <end position="494"/>
    </location>
</feature>
<dbReference type="OrthoDB" id="21006at2759"/>
<evidence type="ECO:0000256" key="6">
    <source>
        <dbReference type="SAM" id="MobiDB-lite"/>
    </source>
</evidence>
<dbReference type="Gene3D" id="1.10.720.30">
    <property type="entry name" value="SAP domain"/>
    <property type="match status" value="1"/>
</dbReference>
<keyword evidence="9" id="KW-1185">Reference proteome</keyword>
<evidence type="ECO:0000256" key="4">
    <source>
        <dbReference type="ARBA" id="ARBA00023054"/>
    </source>
</evidence>
<feature type="compositionally biased region" description="Acidic residues" evidence="6">
    <location>
        <begin position="566"/>
        <end position="580"/>
    </location>
</feature>
<accession>A0A401T725</accession>
<feature type="region of interest" description="Disordered" evidence="6">
    <location>
        <begin position="674"/>
        <end position="768"/>
    </location>
</feature>
<dbReference type="InterPro" id="IPR036361">
    <property type="entry name" value="SAP_dom_sf"/>
</dbReference>
<feature type="region of interest" description="Disordered" evidence="6">
    <location>
        <begin position="471"/>
        <end position="508"/>
    </location>
</feature>
<dbReference type="Pfam" id="PF02037">
    <property type="entry name" value="SAP"/>
    <property type="match status" value="1"/>
</dbReference>
<dbReference type="SUPFAM" id="SSF68906">
    <property type="entry name" value="SAP domain"/>
    <property type="match status" value="1"/>
</dbReference>
<feature type="region of interest" description="Disordered" evidence="6">
    <location>
        <begin position="528"/>
        <end position="600"/>
    </location>
</feature>
<dbReference type="Pfam" id="PF14443">
    <property type="entry name" value="DBC1"/>
    <property type="match status" value="1"/>
</dbReference>
<feature type="compositionally biased region" description="Basic and acidic residues" evidence="6">
    <location>
        <begin position="674"/>
        <end position="698"/>
    </location>
</feature>
<feature type="region of interest" description="Disordered" evidence="6">
    <location>
        <begin position="187"/>
        <end position="225"/>
    </location>
</feature>
<dbReference type="PROSITE" id="PS50800">
    <property type="entry name" value="SAP"/>
    <property type="match status" value="1"/>
</dbReference>
<dbReference type="InterPro" id="IPR025224">
    <property type="entry name" value="CCAR1/CCAR2"/>
</dbReference>
<dbReference type="SMART" id="SM00513">
    <property type="entry name" value="SAP"/>
    <property type="match status" value="1"/>
</dbReference>
<dbReference type="GO" id="GO:0005737">
    <property type="term" value="C:cytoplasm"/>
    <property type="evidence" value="ECO:0007669"/>
    <property type="project" value="UniProtKB-SubCell"/>
</dbReference>
<dbReference type="STRING" id="137246.A0A401T725"/>
<dbReference type="InterPro" id="IPR025223">
    <property type="entry name" value="S1-like_RNA-bd_dom"/>
</dbReference>
<dbReference type="InterPro" id="IPR045353">
    <property type="entry name" value="LAIKA"/>
</dbReference>
<dbReference type="Proteomes" id="UP000287033">
    <property type="component" value="Unassembled WGS sequence"/>
</dbReference>
<keyword evidence="3" id="KW-0597">Phosphoprotein</keyword>
<feature type="compositionally biased region" description="Low complexity" evidence="6">
    <location>
        <begin position="17"/>
        <end position="38"/>
    </location>
</feature>
<gene>
    <name evidence="8" type="ORF">chiPu_0016980</name>
</gene>
<reference evidence="8 9" key="1">
    <citation type="journal article" date="2018" name="Nat. Ecol. Evol.">
        <title>Shark genomes provide insights into elasmobranch evolution and the origin of vertebrates.</title>
        <authorList>
            <person name="Hara Y"/>
            <person name="Yamaguchi K"/>
            <person name="Onimaru K"/>
            <person name="Kadota M"/>
            <person name="Koyanagi M"/>
            <person name="Keeley SD"/>
            <person name="Tatsumi K"/>
            <person name="Tanaka K"/>
            <person name="Motone F"/>
            <person name="Kageyama Y"/>
            <person name="Nozu R"/>
            <person name="Adachi N"/>
            <person name="Nishimura O"/>
            <person name="Nakagawa R"/>
            <person name="Tanegashima C"/>
            <person name="Kiyatake I"/>
            <person name="Matsumoto R"/>
            <person name="Murakumo K"/>
            <person name="Nishida K"/>
            <person name="Terakita A"/>
            <person name="Kuratani S"/>
            <person name="Sato K"/>
            <person name="Hyodo S Kuraku.S."/>
        </authorList>
    </citation>
    <scope>NUCLEOTIDE SEQUENCE [LARGE SCALE GENOMIC DNA]</scope>
</reference>
<feature type="domain" description="SAP" evidence="7">
    <location>
        <begin position="508"/>
        <end position="542"/>
    </location>
</feature>
<keyword evidence="4 5" id="KW-0175">Coiled coil</keyword>
<dbReference type="Pfam" id="PF19256">
    <property type="entry name" value="LAIKA"/>
    <property type="match status" value="1"/>
</dbReference>
<dbReference type="InterPro" id="IPR025954">
    <property type="entry name" value="DBC1/CARP1_inactive_NUDIX"/>
</dbReference>
<feature type="compositionally biased region" description="Polar residues" evidence="6">
    <location>
        <begin position="498"/>
        <end position="507"/>
    </location>
</feature>
<organism evidence="8 9">
    <name type="scientific">Chiloscyllium punctatum</name>
    <name type="common">Brownbanded bambooshark</name>
    <name type="synonym">Hemiscyllium punctatum</name>
    <dbReference type="NCBI Taxonomy" id="137246"/>
    <lineage>
        <taxon>Eukaryota</taxon>
        <taxon>Metazoa</taxon>
        <taxon>Chordata</taxon>
        <taxon>Craniata</taxon>
        <taxon>Vertebrata</taxon>
        <taxon>Chondrichthyes</taxon>
        <taxon>Elasmobranchii</taxon>
        <taxon>Galeomorphii</taxon>
        <taxon>Galeoidea</taxon>
        <taxon>Orectolobiformes</taxon>
        <taxon>Hemiscylliidae</taxon>
        <taxon>Chiloscyllium</taxon>
    </lineage>
</organism>
<feature type="compositionally biased region" description="Basic and acidic residues" evidence="6">
    <location>
        <begin position="187"/>
        <end position="202"/>
    </location>
</feature>
<dbReference type="SMART" id="SM01122">
    <property type="entry name" value="DBC1"/>
    <property type="match status" value="1"/>
</dbReference>
<protein>
    <recommendedName>
        <fullName evidence="7">SAP domain-containing protein</fullName>
    </recommendedName>
</protein>
<evidence type="ECO:0000259" key="7">
    <source>
        <dbReference type="PROSITE" id="PS50800"/>
    </source>
</evidence>
<name>A0A401T725_CHIPU</name>
<feature type="coiled-coil region" evidence="5">
    <location>
        <begin position="940"/>
        <end position="1016"/>
    </location>
</feature>